<reference evidence="1 2" key="1">
    <citation type="submission" date="2024-09" db="EMBL/GenBank/DDBJ databases">
        <title>Chromosome-scale assembly of Riccia sorocarpa.</title>
        <authorList>
            <person name="Paukszto L."/>
        </authorList>
    </citation>
    <scope>NUCLEOTIDE SEQUENCE [LARGE SCALE GENOMIC DNA]</scope>
    <source>
        <strain evidence="1">LP-2024</strain>
        <tissue evidence="1">Aerial parts of the thallus</tissue>
    </source>
</reference>
<evidence type="ECO:0000313" key="1">
    <source>
        <dbReference type="EMBL" id="KAL3685411.1"/>
    </source>
</evidence>
<gene>
    <name evidence="1" type="ORF">R1sor_003433</name>
</gene>
<keyword evidence="2" id="KW-1185">Reference proteome</keyword>
<dbReference type="AlphaFoldDB" id="A0ABD3H3R1"/>
<protein>
    <submittedName>
        <fullName evidence="1">Uncharacterized protein</fullName>
    </submittedName>
</protein>
<dbReference type="EMBL" id="JBJQOH010000006">
    <property type="protein sequence ID" value="KAL3685411.1"/>
    <property type="molecule type" value="Genomic_DNA"/>
</dbReference>
<comment type="caution">
    <text evidence="1">The sequence shown here is derived from an EMBL/GenBank/DDBJ whole genome shotgun (WGS) entry which is preliminary data.</text>
</comment>
<accession>A0ABD3H3R1</accession>
<evidence type="ECO:0000313" key="2">
    <source>
        <dbReference type="Proteomes" id="UP001633002"/>
    </source>
</evidence>
<sequence length="179" mass="19650">MHMVISAVHTQVRTSSLMMTGELRLRKKLRSVVQECNYPQKRIWLVPSGHGSVPPPLWCSSPVSPSSPSSPTGGILEVAPPRLISISKQNFSARSLATIIEDSIMNEKALAASTSSVEQFDVPQLVSDSSSSTVRTTSSDLPMLHRQGKEPMMVDQREQYKSSGLSAEFRRIVQTQANI</sequence>
<proteinExistence type="predicted"/>
<dbReference type="Proteomes" id="UP001633002">
    <property type="component" value="Unassembled WGS sequence"/>
</dbReference>
<organism evidence="1 2">
    <name type="scientific">Riccia sorocarpa</name>
    <dbReference type="NCBI Taxonomy" id="122646"/>
    <lineage>
        <taxon>Eukaryota</taxon>
        <taxon>Viridiplantae</taxon>
        <taxon>Streptophyta</taxon>
        <taxon>Embryophyta</taxon>
        <taxon>Marchantiophyta</taxon>
        <taxon>Marchantiopsida</taxon>
        <taxon>Marchantiidae</taxon>
        <taxon>Marchantiales</taxon>
        <taxon>Ricciaceae</taxon>
        <taxon>Riccia</taxon>
    </lineage>
</organism>
<name>A0ABD3H3R1_9MARC</name>